<dbReference type="NCBIfam" id="NF002874">
    <property type="entry name" value="PRK03244.1"/>
    <property type="match status" value="1"/>
</dbReference>
<dbReference type="PROSITE" id="PS00600">
    <property type="entry name" value="AA_TRANSFER_CLASS_3"/>
    <property type="match status" value="1"/>
</dbReference>
<dbReference type="PANTHER" id="PTHR11986:SF79">
    <property type="entry name" value="ACETYLORNITHINE AMINOTRANSFERASE, MITOCHONDRIAL"/>
    <property type="match status" value="1"/>
</dbReference>
<feature type="binding site" evidence="6">
    <location>
        <begin position="234"/>
        <end position="237"/>
    </location>
    <ligand>
        <name>pyridoxal 5'-phosphate</name>
        <dbReference type="ChEBI" id="CHEBI:597326"/>
    </ligand>
</feature>
<feature type="binding site" evidence="6">
    <location>
        <position position="149"/>
    </location>
    <ligand>
        <name>N(2)-acetyl-L-ornithine</name>
        <dbReference type="ChEBI" id="CHEBI:57805"/>
    </ligand>
</feature>
<keyword evidence="5 6" id="KW-0663">Pyridoxal phosphate</keyword>
<dbReference type="Gene3D" id="3.40.640.10">
    <property type="entry name" value="Type I PLP-dependent aspartate aminotransferase-like (Major domain)"/>
    <property type="match status" value="1"/>
</dbReference>
<reference evidence="8 9" key="1">
    <citation type="journal article" date="2015" name="Genome Announc.">
        <title>Complete Genome Sequence of the Type Strain Corynebacterium mustelae DSM 45274, Isolated from Various Tissues of a Male Ferret with Lethal Sepsis.</title>
        <authorList>
            <person name="Ruckert C."/>
            <person name="Eimer J."/>
            <person name="Winkler A."/>
            <person name="Tauch A."/>
        </authorList>
    </citation>
    <scope>NUCLEOTIDE SEQUENCE [LARGE SCALE GENOMIC DNA]</scope>
    <source>
        <strain evidence="8 9">DSM 45274</strain>
    </source>
</reference>
<keyword evidence="4 6" id="KW-0808">Transferase</keyword>
<dbReference type="HAMAP" id="MF_01107">
    <property type="entry name" value="ArgD_aminotrans_3"/>
    <property type="match status" value="1"/>
</dbReference>
<feature type="compositionally biased region" description="Acidic residues" evidence="7">
    <location>
        <begin position="415"/>
        <end position="426"/>
    </location>
</feature>
<feature type="region of interest" description="Disordered" evidence="7">
    <location>
        <begin position="415"/>
        <end position="437"/>
    </location>
</feature>
<accession>A0A0G3H200</accession>
<dbReference type="NCBIfam" id="TIGR00707">
    <property type="entry name" value="argD"/>
    <property type="match status" value="1"/>
</dbReference>
<dbReference type="CDD" id="cd00610">
    <property type="entry name" value="OAT_like"/>
    <property type="match status" value="1"/>
</dbReference>
<evidence type="ECO:0000313" key="8">
    <source>
        <dbReference type="EMBL" id="AKK05848.1"/>
    </source>
</evidence>
<feature type="binding site" evidence="6">
    <location>
        <position position="146"/>
    </location>
    <ligand>
        <name>pyridoxal 5'-phosphate</name>
        <dbReference type="ChEBI" id="CHEBI:597326"/>
    </ligand>
</feature>
<organism evidence="8 9">
    <name type="scientific">Corynebacterium mustelae</name>
    <dbReference type="NCBI Taxonomy" id="571915"/>
    <lineage>
        <taxon>Bacteria</taxon>
        <taxon>Bacillati</taxon>
        <taxon>Actinomycetota</taxon>
        <taxon>Actinomycetes</taxon>
        <taxon>Mycobacteriales</taxon>
        <taxon>Corynebacteriaceae</taxon>
        <taxon>Corynebacterium</taxon>
    </lineage>
</organism>
<dbReference type="PANTHER" id="PTHR11986">
    <property type="entry name" value="AMINOTRANSFERASE CLASS III"/>
    <property type="match status" value="1"/>
</dbReference>
<dbReference type="InterPro" id="IPR015421">
    <property type="entry name" value="PyrdxlP-dep_Trfase_major"/>
</dbReference>
<keyword evidence="1 6" id="KW-0055">Arginine biosynthesis</keyword>
<comment type="catalytic activity">
    <reaction evidence="6">
        <text>N(2)-acetyl-L-ornithine + 2-oxoglutarate = N-acetyl-L-glutamate 5-semialdehyde + L-glutamate</text>
        <dbReference type="Rhea" id="RHEA:18049"/>
        <dbReference type="ChEBI" id="CHEBI:16810"/>
        <dbReference type="ChEBI" id="CHEBI:29123"/>
        <dbReference type="ChEBI" id="CHEBI:29985"/>
        <dbReference type="ChEBI" id="CHEBI:57805"/>
        <dbReference type="EC" id="2.6.1.11"/>
    </reaction>
</comment>
<evidence type="ECO:0000256" key="6">
    <source>
        <dbReference type="HAMAP-Rule" id="MF_01107"/>
    </source>
</evidence>
<comment type="miscellaneous">
    <text evidence="6">May also have succinyldiaminopimelate aminotransferase activity, thus carrying out the corresponding step in lysine biosynthesis.</text>
</comment>
<protein>
    <recommendedName>
        <fullName evidence="6">Acetylornithine aminotransferase</fullName>
        <shortName evidence="6">ACOAT</shortName>
        <ecNumber evidence="6">2.6.1.11</ecNumber>
    </recommendedName>
</protein>
<comment type="subunit">
    <text evidence="6">Homodimer.</text>
</comment>
<dbReference type="SUPFAM" id="SSF53383">
    <property type="entry name" value="PLP-dependent transferases"/>
    <property type="match status" value="1"/>
</dbReference>
<dbReference type="PATRIC" id="fig|571915.4.peg.1624"/>
<dbReference type="GO" id="GO:0006526">
    <property type="term" value="P:L-arginine biosynthetic process"/>
    <property type="evidence" value="ECO:0007669"/>
    <property type="project" value="UniProtKB-UniRule"/>
</dbReference>
<dbReference type="Pfam" id="PF00202">
    <property type="entry name" value="Aminotran_3"/>
    <property type="match status" value="1"/>
</dbReference>
<dbReference type="GO" id="GO:0042802">
    <property type="term" value="F:identical protein binding"/>
    <property type="evidence" value="ECO:0007669"/>
    <property type="project" value="TreeGrafter"/>
</dbReference>
<dbReference type="FunFam" id="3.40.640.10:FF:000004">
    <property type="entry name" value="Acetylornithine aminotransferase"/>
    <property type="match status" value="1"/>
</dbReference>
<reference evidence="9" key="2">
    <citation type="submission" date="2015-05" db="EMBL/GenBank/DDBJ databases">
        <title>Complete genome sequence of Corynebacterium mustelae DSM 45274, isolated from various tissues of a male ferret with lethal sepsis.</title>
        <authorList>
            <person name="Ruckert C."/>
            <person name="Albersmeier A."/>
            <person name="Winkler A."/>
            <person name="Tauch A."/>
        </authorList>
    </citation>
    <scope>NUCLEOTIDE SEQUENCE [LARGE SCALE GENOMIC DNA]</scope>
    <source>
        <strain evidence="9">DSM 45274</strain>
    </source>
</reference>
<dbReference type="Gene3D" id="3.90.1150.10">
    <property type="entry name" value="Aspartate Aminotransferase, domain 1"/>
    <property type="match status" value="1"/>
</dbReference>
<name>A0A0G3H200_9CORY</name>
<evidence type="ECO:0000256" key="4">
    <source>
        <dbReference type="ARBA" id="ARBA00022679"/>
    </source>
</evidence>
<dbReference type="InterPro" id="IPR005814">
    <property type="entry name" value="Aminotrans_3"/>
</dbReference>
<comment type="similarity">
    <text evidence="6">Belongs to the class-III pyridoxal-phosphate-dependent aminotransferase family. ArgD subfamily.</text>
</comment>
<feature type="modified residue" description="N6-(pyridoxal phosphate)lysine" evidence="6">
    <location>
        <position position="263"/>
    </location>
</feature>
<dbReference type="GO" id="GO:0030170">
    <property type="term" value="F:pyridoxal phosphate binding"/>
    <property type="evidence" value="ECO:0007669"/>
    <property type="project" value="InterPro"/>
</dbReference>
<evidence type="ECO:0000313" key="9">
    <source>
        <dbReference type="Proteomes" id="UP000035199"/>
    </source>
</evidence>
<evidence type="ECO:0000256" key="7">
    <source>
        <dbReference type="SAM" id="MobiDB-lite"/>
    </source>
</evidence>
<dbReference type="InterPro" id="IPR004636">
    <property type="entry name" value="AcOrn/SuccOrn_fam"/>
</dbReference>
<dbReference type="STRING" id="571915.CMUST_07595"/>
<evidence type="ECO:0000256" key="2">
    <source>
        <dbReference type="ARBA" id="ARBA00022576"/>
    </source>
</evidence>
<dbReference type="AlphaFoldDB" id="A0A0G3H200"/>
<dbReference type="EC" id="2.6.1.11" evidence="6"/>
<dbReference type="InterPro" id="IPR015422">
    <property type="entry name" value="PyrdxlP-dep_Trfase_small"/>
</dbReference>
<dbReference type="GO" id="GO:0003992">
    <property type="term" value="F:N2-acetyl-L-ornithine:2-oxoglutarate 5-aminotransferase activity"/>
    <property type="evidence" value="ECO:0007669"/>
    <property type="project" value="UniProtKB-UniRule"/>
</dbReference>
<dbReference type="RefSeq" id="WP_407921999.1">
    <property type="nucleotide sequence ID" value="NZ_CP011542.1"/>
</dbReference>
<dbReference type="GO" id="GO:0005737">
    <property type="term" value="C:cytoplasm"/>
    <property type="evidence" value="ECO:0007669"/>
    <property type="project" value="UniProtKB-SubCell"/>
</dbReference>
<dbReference type="Proteomes" id="UP000035199">
    <property type="component" value="Chromosome"/>
</dbReference>
<dbReference type="KEGG" id="cmv:CMUST_07595"/>
<comment type="pathway">
    <text evidence="6">Amino-acid biosynthesis; L-arginine biosynthesis; N(2)-acetyl-L-ornithine from L-glutamate: step 4/4.</text>
</comment>
<evidence type="ECO:0000256" key="5">
    <source>
        <dbReference type="ARBA" id="ARBA00022898"/>
    </source>
</evidence>
<comment type="subcellular location">
    <subcellularLocation>
        <location evidence="6">Cytoplasm</location>
    </subcellularLocation>
</comment>
<keyword evidence="9" id="KW-1185">Reference proteome</keyword>
<feature type="binding site" evidence="6">
    <location>
        <position position="291"/>
    </location>
    <ligand>
        <name>N(2)-acetyl-L-ornithine</name>
        <dbReference type="ChEBI" id="CHEBI:57805"/>
    </ligand>
</feature>
<dbReference type="UniPathway" id="UPA00068">
    <property type="reaction ID" value="UER00109"/>
</dbReference>
<keyword evidence="2 6" id="KW-0032">Aminotransferase</keyword>
<dbReference type="InterPro" id="IPR015424">
    <property type="entry name" value="PyrdxlP-dep_Trfase"/>
</dbReference>
<dbReference type="InterPro" id="IPR049704">
    <property type="entry name" value="Aminotrans_3_PPA_site"/>
</dbReference>
<comment type="cofactor">
    <cofactor evidence="6">
        <name>pyridoxal 5'-phosphate</name>
        <dbReference type="ChEBI" id="CHEBI:597326"/>
    </cofactor>
    <text evidence="6">Binds 1 pyridoxal phosphate per subunit.</text>
</comment>
<feature type="binding site" evidence="6">
    <location>
        <begin position="120"/>
        <end position="121"/>
    </location>
    <ligand>
        <name>pyridoxal 5'-phosphate</name>
        <dbReference type="ChEBI" id="CHEBI:597326"/>
    </ligand>
</feature>
<keyword evidence="3 6" id="KW-0028">Amino-acid biosynthesis</keyword>
<sequence length="437" mass="46522">MTNSDNLAHWQEVIMDTYGAPKIEVVSALGSVIEDSEGRKHIDLLAGIAVNALGHAHPTIIKAVTDQISRFGHVSNLMASAPVIDLATELIKRFSLSCAADANEAIEIAGESRVFFCNSGAEANEAALKIARLTGRSRILAAENGFHGRTMGALSLTGQSEKRQPFYPLLMGVQFYPYGDIDYLRKMVEIDANDVAAIFIEPIQGETGVIPAPEGFLREVRSLCDEFGILMVVDEVQTGVGRTGKFFAFQHEGIRPDIVTMAKGLGGGLPIGACLASGPAATLLAPGQHGTTFGGNPVSCAAGNALIKVVDDNFCTTVANRGVILAELAANLPGVVEVRGKGLMLGVVFEHPIAKELAARGTDYGVIINAPTEYVLRLTPPLIISEFEMQEATKRLTSLITDVLEAYLAENAAVEDSESDSEEAILEGEFIPQEAEE</sequence>
<evidence type="ECO:0000256" key="3">
    <source>
        <dbReference type="ARBA" id="ARBA00022605"/>
    </source>
</evidence>
<dbReference type="EMBL" id="CP011542">
    <property type="protein sequence ID" value="AKK05848.1"/>
    <property type="molecule type" value="Genomic_DNA"/>
</dbReference>
<keyword evidence="6" id="KW-0963">Cytoplasm</keyword>
<feature type="binding site" evidence="6">
    <location>
        <position position="292"/>
    </location>
    <ligand>
        <name>pyridoxal 5'-phosphate</name>
        <dbReference type="ChEBI" id="CHEBI:597326"/>
    </ligand>
</feature>
<proteinExistence type="inferred from homology"/>
<evidence type="ECO:0000256" key="1">
    <source>
        <dbReference type="ARBA" id="ARBA00022571"/>
    </source>
</evidence>
<dbReference type="InterPro" id="IPR050103">
    <property type="entry name" value="Class-III_PLP-dep_AT"/>
</dbReference>
<dbReference type="PIRSF" id="PIRSF000521">
    <property type="entry name" value="Transaminase_4ab_Lys_Orn"/>
    <property type="match status" value="1"/>
</dbReference>
<gene>
    <name evidence="6 8" type="primary">argD</name>
    <name evidence="8" type="ORF">CMUST_07595</name>
</gene>